<dbReference type="InterPro" id="IPR004014">
    <property type="entry name" value="ATPase_P-typ_cation-transptr_N"/>
</dbReference>
<feature type="domain" description="Cation-transporting P-type ATPase N-terminal" evidence="5">
    <location>
        <begin position="32"/>
        <end position="70"/>
    </location>
</feature>
<dbReference type="GO" id="GO:0016020">
    <property type="term" value="C:membrane"/>
    <property type="evidence" value="ECO:0007669"/>
    <property type="project" value="UniProtKB-SubCell"/>
</dbReference>
<comment type="subcellular location">
    <subcellularLocation>
        <location evidence="1">Membrane</location>
        <topology evidence="1">Multi-pass membrane protein</topology>
    </subcellularLocation>
</comment>
<reference evidence="6 7" key="1">
    <citation type="submission" date="2009-08" db="EMBL/GenBank/DDBJ databases">
        <authorList>
            <person name="Weinstock G."/>
            <person name="Sodergren E."/>
            <person name="Clifton S."/>
            <person name="Fulton L."/>
            <person name="Fulton B."/>
            <person name="Courtney L."/>
            <person name="Fronick C."/>
            <person name="Harrison M."/>
            <person name="Strong C."/>
            <person name="Farmer C."/>
            <person name="Delahaunty K."/>
            <person name="Markovic C."/>
            <person name="Hall O."/>
            <person name="Minx P."/>
            <person name="Tomlinson C."/>
            <person name="Mitreva M."/>
            <person name="Nelson J."/>
            <person name="Hou S."/>
            <person name="Wollam A."/>
            <person name="Pepin K.H."/>
            <person name="Johnson M."/>
            <person name="Bhonagiri V."/>
            <person name="Nash W.E."/>
            <person name="Warren W."/>
            <person name="Chinwalla A."/>
            <person name="Mardis E.R."/>
            <person name="Wilson R.K."/>
        </authorList>
    </citation>
    <scope>NUCLEOTIDE SEQUENCE [LARGE SCALE GENOMIC DNA]</scope>
    <source>
        <strain evidence="6 7">L1-82</strain>
    </source>
</reference>
<evidence type="ECO:0000313" key="6">
    <source>
        <dbReference type="EMBL" id="EEV01856.1"/>
    </source>
</evidence>
<keyword evidence="3" id="KW-0067">ATP-binding</keyword>
<gene>
    <name evidence="6" type="ORF">ROSINTL182_06205</name>
</gene>
<dbReference type="GO" id="GO:0005524">
    <property type="term" value="F:ATP binding"/>
    <property type="evidence" value="ECO:0007669"/>
    <property type="project" value="UniProtKB-KW"/>
</dbReference>
<dbReference type="Gene3D" id="2.70.150.10">
    <property type="entry name" value="Calcium-transporting ATPase, cytoplasmic transduction domain A"/>
    <property type="match status" value="1"/>
</dbReference>
<dbReference type="Proteomes" id="UP000004828">
    <property type="component" value="Unassembled WGS sequence"/>
</dbReference>
<dbReference type="Gene3D" id="1.20.1110.10">
    <property type="entry name" value="Calcium-transporting ATPase, transmembrane domain"/>
    <property type="match status" value="1"/>
</dbReference>
<dbReference type="SUPFAM" id="SSF81665">
    <property type="entry name" value="Calcium ATPase, transmembrane domain M"/>
    <property type="match status" value="1"/>
</dbReference>
<dbReference type="AlphaFoldDB" id="C7G8H9"/>
<dbReference type="Pfam" id="PF00122">
    <property type="entry name" value="E1-E2_ATPase"/>
    <property type="match status" value="1"/>
</dbReference>
<dbReference type="HOGENOM" id="CLU_002360_8_1_9"/>
<feature type="domain" description="P-type ATPase A" evidence="4">
    <location>
        <begin position="110"/>
        <end position="212"/>
    </location>
</feature>
<dbReference type="NCBIfam" id="TIGR01494">
    <property type="entry name" value="ATPase_P-type"/>
    <property type="match status" value="1"/>
</dbReference>
<evidence type="ECO:0000256" key="2">
    <source>
        <dbReference type="ARBA" id="ARBA00022741"/>
    </source>
</evidence>
<dbReference type="EMBL" id="ABYJ02000054">
    <property type="protein sequence ID" value="EEV01856.1"/>
    <property type="molecule type" value="Genomic_DNA"/>
</dbReference>
<dbReference type="SUPFAM" id="SSF81653">
    <property type="entry name" value="Calcium ATPase, transduction domain A"/>
    <property type="match status" value="1"/>
</dbReference>
<dbReference type="InterPro" id="IPR001757">
    <property type="entry name" value="P_typ_ATPase"/>
</dbReference>
<evidence type="ECO:0000259" key="5">
    <source>
        <dbReference type="Pfam" id="PF00690"/>
    </source>
</evidence>
<name>C7G8H9_9FIRM</name>
<dbReference type="Pfam" id="PF00690">
    <property type="entry name" value="Cation_ATPase_N"/>
    <property type="match status" value="1"/>
</dbReference>
<evidence type="ECO:0000259" key="4">
    <source>
        <dbReference type="Pfam" id="PF00122"/>
    </source>
</evidence>
<dbReference type="InterPro" id="IPR008250">
    <property type="entry name" value="ATPase_P-typ_transduc_dom_A_sf"/>
</dbReference>
<comment type="caution">
    <text evidence="6">The sequence shown here is derived from an EMBL/GenBank/DDBJ whole genome shotgun (WGS) entry which is preliminary data.</text>
</comment>
<protein>
    <submittedName>
        <fullName evidence="6">E1-E2 ATPase</fullName>
    </submittedName>
</protein>
<evidence type="ECO:0000313" key="7">
    <source>
        <dbReference type="Proteomes" id="UP000004828"/>
    </source>
</evidence>
<proteinExistence type="predicted"/>
<accession>C7G8H9</accession>
<dbReference type="GO" id="GO:0016887">
    <property type="term" value="F:ATP hydrolysis activity"/>
    <property type="evidence" value="ECO:0007669"/>
    <property type="project" value="InterPro"/>
</dbReference>
<sequence length="245" mass="26469">MNSKALRRDICVKVCGREAMMQEKSKEQGNGQKRGYNLLDKEEQKSMLSCFVEQLCDPLIFILFAAAAISLLLREYGDMCIILAVVLLNAVVGVIQEGKAKRALEALEKMTSPHALIHDEDGIREIPAADLIPGDIVCLEAGRQVPADIRIISAVNLKIEESALTGESVPVSKNTTDQNEAYMTTNVTYGRGEGIVTAIGMDTKIGGIAKLLSGTKTELTPLQKRLADLGKILGTVSVFCVSCCL</sequence>
<evidence type="ECO:0000256" key="3">
    <source>
        <dbReference type="ARBA" id="ARBA00022840"/>
    </source>
</evidence>
<organism evidence="6 7">
    <name type="scientific">Roseburia intestinalis L1-82</name>
    <dbReference type="NCBI Taxonomy" id="536231"/>
    <lineage>
        <taxon>Bacteria</taxon>
        <taxon>Bacillati</taxon>
        <taxon>Bacillota</taxon>
        <taxon>Clostridia</taxon>
        <taxon>Lachnospirales</taxon>
        <taxon>Lachnospiraceae</taxon>
        <taxon>Roseburia</taxon>
    </lineage>
</organism>
<dbReference type="PANTHER" id="PTHR42861">
    <property type="entry name" value="CALCIUM-TRANSPORTING ATPASE"/>
    <property type="match status" value="1"/>
</dbReference>
<evidence type="ECO:0000256" key="1">
    <source>
        <dbReference type="ARBA" id="ARBA00004141"/>
    </source>
</evidence>
<dbReference type="InterPro" id="IPR059000">
    <property type="entry name" value="ATPase_P-type_domA"/>
</dbReference>
<keyword evidence="2" id="KW-0547">Nucleotide-binding</keyword>
<dbReference type="InterPro" id="IPR023298">
    <property type="entry name" value="ATPase_P-typ_TM_dom_sf"/>
</dbReference>